<dbReference type="GO" id="GO:0097367">
    <property type="term" value="F:carbohydrate derivative binding"/>
    <property type="evidence" value="ECO:0007669"/>
    <property type="project" value="InterPro"/>
</dbReference>
<dbReference type="PIRSF" id="PIRSF009290">
    <property type="entry name" value="FrlB"/>
    <property type="match status" value="1"/>
</dbReference>
<dbReference type="OrthoDB" id="9782098at2"/>
<dbReference type="CDD" id="cd05710">
    <property type="entry name" value="SIS_1"/>
    <property type="match status" value="1"/>
</dbReference>
<dbReference type="PANTHER" id="PTHR10937">
    <property type="entry name" value="GLUCOSAMINE--FRUCTOSE-6-PHOSPHATE AMINOTRANSFERASE, ISOMERIZING"/>
    <property type="match status" value="1"/>
</dbReference>
<comment type="caution">
    <text evidence="3">The sequence shown here is derived from an EMBL/GenBank/DDBJ whole genome shotgun (WGS) entry which is preliminary data.</text>
</comment>
<dbReference type="InterPro" id="IPR024713">
    <property type="entry name" value="Fructosamine_deglycase_FrlB"/>
</dbReference>
<dbReference type="InterPro" id="IPR046348">
    <property type="entry name" value="SIS_dom_sf"/>
</dbReference>
<gene>
    <name evidence="3" type="ORF">GHK62_15070</name>
</gene>
<dbReference type="AlphaFoldDB" id="A0A6N7LH03"/>
<keyword evidence="1" id="KW-0808">Transferase</keyword>
<dbReference type="Pfam" id="PF01380">
    <property type="entry name" value="SIS"/>
    <property type="match status" value="1"/>
</dbReference>
<organism evidence="3 4">
    <name type="scientific">Sinorhizobium terangae</name>
    <dbReference type="NCBI Taxonomy" id="110322"/>
    <lineage>
        <taxon>Bacteria</taxon>
        <taxon>Pseudomonadati</taxon>
        <taxon>Pseudomonadota</taxon>
        <taxon>Alphaproteobacteria</taxon>
        <taxon>Hyphomicrobiales</taxon>
        <taxon>Rhizobiaceae</taxon>
        <taxon>Sinorhizobium/Ensifer group</taxon>
        <taxon>Sinorhizobium</taxon>
    </lineage>
</organism>
<name>A0A6N7LH03_SINTE</name>
<keyword evidence="1" id="KW-0032">Aminotransferase</keyword>
<reference evidence="3 4" key="1">
    <citation type="journal article" date="2013" name="Genome Biol.">
        <title>Comparative genomics of the core and accessory genomes of 48 Sinorhizobium strains comprising five genospecies.</title>
        <authorList>
            <person name="Sugawara M."/>
            <person name="Epstein B."/>
            <person name="Badgley B.D."/>
            <person name="Unno T."/>
            <person name="Xu L."/>
            <person name="Reese J."/>
            <person name="Gyaneshwar P."/>
            <person name="Denny R."/>
            <person name="Mudge J."/>
            <person name="Bharti A.K."/>
            <person name="Farmer A.D."/>
            <person name="May G.D."/>
            <person name="Woodward J.E."/>
            <person name="Medigue C."/>
            <person name="Vallenet D."/>
            <person name="Lajus A."/>
            <person name="Rouy Z."/>
            <person name="Martinez-Vaz B."/>
            <person name="Tiffin P."/>
            <person name="Young N.D."/>
            <person name="Sadowsky M.J."/>
        </authorList>
    </citation>
    <scope>NUCLEOTIDE SEQUENCE [LARGE SCALE GENOMIC DNA]</scope>
    <source>
        <strain evidence="3 4">USDA4894</strain>
    </source>
</reference>
<dbReference type="InterPro" id="IPR001347">
    <property type="entry name" value="SIS_dom"/>
</dbReference>
<protein>
    <submittedName>
        <fullName evidence="3">SIS domain-containing protein</fullName>
    </submittedName>
</protein>
<dbReference type="GO" id="GO:0006047">
    <property type="term" value="P:UDP-N-acetylglucosamine metabolic process"/>
    <property type="evidence" value="ECO:0007669"/>
    <property type="project" value="TreeGrafter"/>
</dbReference>
<dbReference type="RefSeq" id="WP_153440049.1">
    <property type="nucleotide sequence ID" value="NZ_JACIGA010000006.1"/>
</dbReference>
<evidence type="ECO:0000256" key="1">
    <source>
        <dbReference type="ARBA" id="ARBA00022576"/>
    </source>
</evidence>
<proteinExistence type="predicted"/>
<evidence type="ECO:0000313" key="3">
    <source>
        <dbReference type="EMBL" id="MQX16034.1"/>
    </source>
</evidence>
<dbReference type="GO" id="GO:0004360">
    <property type="term" value="F:glutamine-fructose-6-phosphate transaminase (isomerizing) activity"/>
    <property type="evidence" value="ECO:0007669"/>
    <property type="project" value="TreeGrafter"/>
</dbReference>
<dbReference type="GO" id="GO:0006002">
    <property type="term" value="P:fructose 6-phosphate metabolic process"/>
    <property type="evidence" value="ECO:0007669"/>
    <property type="project" value="TreeGrafter"/>
</dbReference>
<feature type="domain" description="SIS" evidence="2">
    <location>
        <begin position="27"/>
        <end position="162"/>
    </location>
</feature>
<evidence type="ECO:0000313" key="4">
    <source>
        <dbReference type="Proteomes" id="UP000439983"/>
    </source>
</evidence>
<accession>A0A6N7LH03</accession>
<dbReference type="GO" id="GO:0006487">
    <property type="term" value="P:protein N-linked glycosylation"/>
    <property type="evidence" value="ECO:0007669"/>
    <property type="project" value="TreeGrafter"/>
</dbReference>
<sequence length="337" mass="37163">MLNFDEQRFLRIQSGAIALQKRLETVIASCLSAGAENIFFLGTGGAAILMQPAAQLLLRRSRFPAFLDMPAELVVTGCAHLTEKSIVVVPSLSGTTKESVALLGKLKEIGATVITLVGHEETPLGKGGDHVFVNFAEDDTSCESFYLQSLFIALAILKQRGEIANHAEIVAELARMPELLLEVKRAYEPKAETFAEILAGSDYHIVTGAGNVWPQAFYYGMCILEEMQWIRTRPVHASDFFHGTLELVEKGVSVILFKGEDALRPLAERVENFAPNYTDKLTVLDTADFALPGISSEVRALVSPVLLATVLERISAHLEVMRNHPLTTRRYYKRVAY</sequence>
<keyword evidence="4" id="KW-1185">Reference proteome</keyword>
<dbReference type="SUPFAM" id="SSF53697">
    <property type="entry name" value="SIS domain"/>
    <property type="match status" value="1"/>
</dbReference>
<dbReference type="InterPro" id="IPR035488">
    <property type="entry name" value="FrlB_SIS"/>
</dbReference>
<evidence type="ECO:0000259" key="2">
    <source>
        <dbReference type="PROSITE" id="PS51464"/>
    </source>
</evidence>
<dbReference type="EMBL" id="WITC01000057">
    <property type="protein sequence ID" value="MQX16034.1"/>
    <property type="molecule type" value="Genomic_DNA"/>
</dbReference>
<dbReference type="Proteomes" id="UP000439983">
    <property type="component" value="Unassembled WGS sequence"/>
</dbReference>
<dbReference type="PANTHER" id="PTHR10937:SF14">
    <property type="entry name" value="FRUCTOSELYSINE 6-PHOSPHATE DEGLYCASE"/>
    <property type="match status" value="1"/>
</dbReference>
<dbReference type="PROSITE" id="PS51464">
    <property type="entry name" value="SIS"/>
    <property type="match status" value="1"/>
</dbReference>
<dbReference type="Gene3D" id="3.40.50.10490">
    <property type="entry name" value="Glucose-6-phosphate isomerase like protein, domain 1"/>
    <property type="match status" value="2"/>
</dbReference>